<dbReference type="CDD" id="cd02440">
    <property type="entry name" value="AdoMet_MTases"/>
    <property type="match status" value="1"/>
</dbReference>
<dbReference type="SUPFAM" id="SSF53335">
    <property type="entry name" value="S-adenosyl-L-methionine-dependent methyltransferases"/>
    <property type="match status" value="1"/>
</dbReference>
<dbReference type="EMBL" id="JABAIL010000002">
    <property type="protein sequence ID" value="NLR91023.1"/>
    <property type="molecule type" value="Genomic_DNA"/>
</dbReference>
<dbReference type="InterPro" id="IPR041698">
    <property type="entry name" value="Methyltransf_25"/>
</dbReference>
<protein>
    <submittedName>
        <fullName evidence="7">Class I SAM-dependent methyltransferase</fullName>
    </submittedName>
</protein>
<dbReference type="RefSeq" id="WP_168881728.1">
    <property type="nucleotide sequence ID" value="NZ_JABAIL010000002.1"/>
</dbReference>
<dbReference type="PANTHER" id="PTHR44307:SF2">
    <property type="entry name" value="PHOSPHOETHANOLAMINE METHYLTRANSFERASE ISOFORM X1"/>
    <property type="match status" value="1"/>
</dbReference>
<comment type="pathway">
    <text evidence="4">Phospholipid metabolism.</text>
</comment>
<proteinExistence type="predicted"/>
<gene>
    <name evidence="7" type="ORF">HGP29_07380</name>
</gene>
<dbReference type="Proteomes" id="UP000585050">
    <property type="component" value="Unassembled WGS sequence"/>
</dbReference>
<evidence type="ECO:0000313" key="7">
    <source>
        <dbReference type="EMBL" id="NLR91023.1"/>
    </source>
</evidence>
<evidence type="ECO:0000259" key="6">
    <source>
        <dbReference type="Pfam" id="PF13649"/>
    </source>
</evidence>
<feature type="domain" description="Methyltransferase" evidence="6">
    <location>
        <begin position="45"/>
        <end position="139"/>
    </location>
</feature>
<organism evidence="7 8">
    <name type="scientific">Flammeovirga agarivorans</name>
    <dbReference type="NCBI Taxonomy" id="2726742"/>
    <lineage>
        <taxon>Bacteria</taxon>
        <taxon>Pseudomonadati</taxon>
        <taxon>Bacteroidota</taxon>
        <taxon>Cytophagia</taxon>
        <taxon>Cytophagales</taxon>
        <taxon>Flammeovirgaceae</taxon>
        <taxon>Flammeovirga</taxon>
    </lineage>
</organism>
<evidence type="ECO:0000313" key="8">
    <source>
        <dbReference type="Proteomes" id="UP000585050"/>
    </source>
</evidence>
<keyword evidence="3 7" id="KW-0808">Transferase</keyword>
<accession>A0A7X8XV66</accession>
<evidence type="ECO:0000256" key="5">
    <source>
        <dbReference type="ARBA" id="ARBA00047622"/>
    </source>
</evidence>
<dbReference type="PANTHER" id="PTHR44307">
    <property type="entry name" value="PHOSPHOETHANOLAMINE METHYLTRANSFERASE"/>
    <property type="match status" value="1"/>
</dbReference>
<evidence type="ECO:0000256" key="2">
    <source>
        <dbReference type="ARBA" id="ARBA00022603"/>
    </source>
</evidence>
<evidence type="ECO:0000256" key="3">
    <source>
        <dbReference type="ARBA" id="ARBA00022679"/>
    </source>
</evidence>
<dbReference type="InterPro" id="IPR029063">
    <property type="entry name" value="SAM-dependent_MTases_sf"/>
</dbReference>
<dbReference type="GO" id="GO:0000234">
    <property type="term" value="F:phosphoethanolamine N-methyltransferase activity"/>
    <property type="evidence" value="ECO:0007669"/>
    <property type="project" value="UniProtKB-EC"/>
</dbReference>
<evidence type="ECO:0000256" key="4">
    <source>
        <dbReference type="ARBA" id="ARBA00025707"/>
    </source>
</evidence>
<dbReference type="Pfam" id="PF13649">
    <property type="entry name" value="Methyltransf_25"/>
    <property type="match status" value="1"/>
</dbReference>
<comment type="catalytic activity">
    <reaction evidence="5">
        <text>phosphoethanolamine + S-adenosyl-L-methionine = N-methylethanolamine phosphate + S-adenosyl-L-homocysteine + H(+)</text>
        <dbReference type="Rhea" id="RHEA:20365"/>
        <dbReference type="ChEBI" id="CHEBI:15378"/>
        <dbReference type="ChEBI" id="CHEBI:57781"/>
        <dbReference type="ChEBI" id="CHEBI:57856"/>
        <dbReference type="ChEBI" id="CHEBI:58190"/>
        <dbReference type="ChEBI" id="CHEBI:59789"/>
        <dbReference type="EC" id="2.1.1.103"/>
    </reaction>
    <physiologicalReaction direction="left-to-right" evidence="5">
        <dbReference type="Rhea" id="RHEA:20366"/>
    </physiologicalReaction>
</comment>
<sequence length="214" mass="24014">MKEGNVAFYQKMPLDIFKGFADQIGLAGGEDLQQVYATIQEDAVIMELGSGYGRIINSLKANNFKGKIIAVEIVDTLVDILKQNSSDDIQVVQADVCALDWEEESVDIILWMWSGILELSADDQKLAIEKAYKWLKKGGRMIIECPYNDSISKVGMLSNDKKIVVEEEWGVLNATLVEEQDVAFYSSKAGFKEYSLDTYETTTQLTRAIYTLIK</sequence>
<dbReference type="Gene3D" id="3.40.50.150">
    <property type="entry name" value="Vaccinia Virus protein VP39"/>
    <property type="match status" value="1"/>
</dbReference>
<reference evidence="7 8" key="1">
    <citation type="submission" date="2020-04" db="EMBL/GenBank/DDBJ databases">
        <title>Flammeovirga sp. SR4, a novel species isolated from seawater.</title>
        <authorList>
            <person name="Wang X."/>
        </authorList>
    </citation>
    <scope>NUCLEOTIDE SEQUENCE [LARGE SCALE GENOMIC DNA]</scope>
    <source>
        <strain evidence="7 8">SR4</strain>
    </source>
</reference>
<evidence type="ECO:0000256" key="1">
    <source>
        <dbReference type="ARBA" id="ARBA00005189"/>
    </source>
</evidence>
<dbReference type="GO" id="GO:0032259">
    <property type="term" value="P:methylation"/>
    <property type="evidence" value="ECO:0007669"/>
    <property type="project" value="UniProtKB-KW"/>
</dbReference>
<keyword evidence="2 7" id="KW-0489">Methyltransferase</keyword>
<dbReference type="AlphaFoldDB" id="A0A7X8XV66"/>
<comment type="caution">
    <text evidence="7">The sequence shown here is derived from an EMBL/GenBank/DDBJ whole genome shotgun (WGS) entry which is preliminary data.</text>
</comment>
<keyword evidence="8" id="KW-1185">Reference proteome</keyword>
<comment type="pathway">
    <text evidence="1">Lipid metabolism.</text>
</comment>
<name>A0A7X8XV66_9BACT</name>